<name>A0A2C6KI86_9APIC</name>
<dbReference type="EMBL" id="MIGC01006637">
    <property type="protein sequence ID" value="PHJ16103.1"/>
    <property type="molecule type" value="Genomic_DNA"/>
</dbReference>
<dbReference type="GeneID" id="94433401"/>
<gene>
    <name evidence="1" type="ORF">CSUI_010084</name>
</gene>
<proteinExistence type="predicted"/>
<keyword evidence="2" id="KW-1185">Reference proteome</keyword>
<dbReference type="VEuPathDB" id="ToxoDB:CSUI_010084"/>
<reference evidence="1 2" key="1">
    <citation type="journal article" date="2017" name="Int. J. Parasitol.">
        <title>The genome of the protozoan parasite Cystoisospora suis and a reverse vaccinology approach to identify vaccine candidates.</title>
        <authorList>
            <person name="Palmieri N."/>
            <person name="Shrestha A."/>
            <person name="Ruttkowski B."/>
            <person name="Beck T."/>
            <person name="Vogl C."/>
            <person name="Tomley F."/>
            <person name="Blake D.P."/>
            <person name="Joachim A."/>
        </authorList>
    </citation>
    <scope>NUCLEOTIDE SEQUENCE [LARGE SCALE GENOMIC DNA]</scope>
    <source>
        <strain evidence="1 2">Wien I</strain>
    </source>
</reference>
<sequence>MAVERLSPMMPGVFAFLRRDHVVKIYFAQAGRSRDCFFA</sequence>
<dbReference type="AlphaFoldDB" id="A0A2C6KI86"/>
<organism evidence="1 2">
    <name type="scientific">Cystoisospora suis</name>
    <dbReference type="NCBI Taxonomy" id="483139"/>
    <lineage>
        <taxon>Eukaryota</taxon>
        <taxon>Sar</taxon>
        <taxon>Alveolata</taxon>
        <taxon>Apicomplexa</taxon>
        <taxon>Conoidasida</taxon>
        <taxon>Coccidia</taxon>
        <taxon>Eucoccidiorida</taxon>
        <taxon>Eimeriorina</taxon>
        <taxon>Sarcocystidae</taxon>
        <taxon>Cystoisospora</taxon>
    </lineage>
</organism>
<dbReference type="RefSeq" id="XP_067917834.1">
    <property type="nucleotide sequence ID" value="XM_068070190.1"/>
</dbReference>
<evidence type="ECO:0000313" key="2">
    <source>
        <dbReference type="Proteomes" id="UP000221165"/>
    </source>
</evidence>
<accession>A0A2C6KI86</accession>
<dbReference type="Proteomes" id="UP000221165">
    <property type="component" value="Unassembled WGS sequence"/>
</dbReference>
<protein>
    <submittedName>
        <fullName evidence="1">Uncharacterized protein</fullName>
    </submittedName>
</protein>
<comment type="caution">
    <text evidence="1">The sequence shown here is derived from an EMBL/GenBank/DDBJ whole genome shotgun (WGS) entry which is preliminary data.</text>
</comment>
<evidence type="ECO:0000313" key="1">
    <source>
        <dbReference type="EMBL" id="PHJ16103.1"/>
    </source>
</evidence>